<dbReference type="AlphaFoldDB" id="A0A0C3CUG9"/>
<dbReference type="InParanoid" id="A0A0C3CUG9"/>
<evidence type="ECO:0000256" key="1">
    <source>
        <dbReference type="SAM" id="MobiDB-lite"/>
    </source>
</evidence>
<proteinExistence type="predicted"/>
<organism evidence="2 3">
    <name type="scientific">Scleroderma citrinum Foug A</name>
    <dbReference type="NCBI Taxonomy" id="1036808"/>
    <lineage>
        <taxon>Eukaryota</taxon>
        <taxon>Fungi</taxon>
        <taxon>Dikarya</taxon>
        <taxon>Basidiomycota</taxon>
        <taxon>Agaricomycotina</taxon>
        <taxon>Agaricomycetes</taxon>
        <taxon>Agaricomycetidae</taxon>
        <taxon>Boletales</taxon>
        <taxon>Sclerodermatineae</taxon>
        <taxon>Sclerodermataceae</taxon>
        <taxon>Scleroderma</taxon>
    </lineage>
</organism>
<evidence type="ECO:0000313" key="2">
    <source>
        <dbReference type="EMBL" id="KIM52195.1"/>
    </source>
</evidence>
<protein>
    <submittedName>
        <fullName evidence="2">Uncharacterized protein</fullName>
    </submittedName>
</protein>
<reference evidence="3" key="2">
    <citation type="submission" date="2015-01" db="EMBL/GenBank/DDBJ databases">
        <title>Evolutionary Origins and Diversification of the Mycorrhizal Mutualists.</title>
        <authorList>
            <consortium name="DOE Joint Genome Institute"/>
            <consortium name="Mycorrhizal Genomics Consortium"/>
            <person name="Kohler A."/>
            <person name="Kuo A."/>
            <person name="Nagy L.G."/>
            <person name="Floudas D."/>
            <person name="Copeland A."/>
            <person name="Barry K.W."/>
            <person name="Cichocki N."/>
            <person name="Veneault-Fourrey C."/>
            <person name="LaButti K."/>
            <person name="Lindquist E.A."/>
            <person name="Lipzen A."/>
            <person name="Lundell T."/>
            <person name="Morin E."/>
            <person name="Murat C."/>
            <person name="Riley R."/>
            <person name="Ohm R."/>
            <person name="Sun H."/>
            <person name="Tunlid A."/>
            <person name="Henrissat B."/>
            <person name="Grigoriev I.V."/>
            <person name="Hibbett D.S."/>
            <person name="Martin F."/>
        </authorList>
    </citation>
    <scope>NUCLEOTIDE SEQUENCE [LARGE SCALE GENOMIC DNA]</scope>
    <source>
        <strain evidence="3">Foug A</strain>
    </source>
</reference>
<evidence type="ECO:0000313" key="3">
    <source>
        <dbReference type="Proteomes" id="UP000053989"/>
    </source>
</evidence>
<gene>
    <name evidence="2" type="ORF">SCLCIDRAFT_32843</name>
</gene>
<dbReference type="HOGENOM" id="CLU_2265314_0_0_1"/>
<keyword evidence="3" id="KW-1185">Reference proteome</keyword>
<sequence length="103" mass="11601">MKVKCYFEELTVTMKRLASSKKHKESEALATVVVTLPQGGEKHKRMRKAVANTASTKEIKEVLGRPKRQRQGKAWPETEEEKSDGREADNPSDEDAEGEDAEE</sequence>
<dbReference type="Proteomes" id="UP000053989">
    <property type="component" value="Unassembled WGS sequence"/>
</dbReference>
<feature type="compositionally biased region" description="Acidic residues" evidence="1">
    <location>
        <begin position="90"/>
        <end position="103"/>
    </location>
</feature>
<reference evidence="2 3" key="1">
    <citation type="submission" date="2014-04" db="EMBL/GenBank/DDBJ databases">
        <authorList>
            <consortium name="DOE Joint Genome Institute"/>
            <person name="Kuo A."/>
            <person name="Kohler A."/>
            <person name="Nagy L.G."/>
            <person name="Floudas D."/>
            <person name="Copeland A."/>
            <person name="Barry K.W."/>
            <person name="Cichocki N."/>
            <person name="Veneault-Fourrey C."/>
            <person name="LaButti K."/>
            <person name="Lindquist E.A."/>
            <person name="Lipzen A."/>
            <person name="Lundell T."/>
            <person name="Morin E."/>
            <person name="Murat C."/>
            <person name="Sun H."/>
            <person name="Tunlid A."/>
            <person name="Henrissat B."/>
            <person name="Grigoriev I.V."/>
            <person name="Hibbett D.S."/>
            <person name="Martin F."/>
            <person name="Nordberg H.P."/>
            <person name="Cantor M.N."/>
            <person name="Hua S.X."/>
        </authorList>
    </citation>
    <scope>NUCLEOTIDE SEQUENCE [LARGE SCALE GENOMIC DNA]</scope>
    <source>
        <strain evidence="2 3">Foug A</strain>
    </source>
</reference>
<name>A0A0C3CUG9_9AGAM</name>
<feature type="region of interest" description="Disordered" evidence="1">
    <location>
        <begin position="39"/>
        <end position="103"/>
    </location>
</feature>
<dbReference type="EMBL" id="KN822220">
    <property type="protein sequence ID" value="KIM52195.1"/>
    <property type="molecule type" value="Genomic_DNA"/>
</dbReference>
<accession>A0A0C3CUG9</accession>